<evidence type="ECO:0000313" key="1">
    <source>
        <dbReference type="EMBL" id="KRZ35767.1"/>
    </source>
</evidence>
<evidence type="ECO:0000313" key="2">
    <source>
        <dbReference type="Proteomes" id="UP000054826"/>
    </source>
</evidence>
<proteinExistence type="predicted"/>
<sequence length="211" mass="23605">MPLMQRLGAHLIGRLTTTIDSGVTVVHAADYLVVDIGEQLNQPDSEQLLKALANICQNNSVGLLLKLTPDLNSEAKVGIVQLRTRKYPERKMDGLVVGIQSNIVKLYTIRNLPNVLTNGKVPIVACGAIDDFLDTYEMIRGINPGSDDSNLYSSLQFNCTALQWLCEIFNLYEMLFQLSQRISVQCKQTCVLAKLISKEWIFFLLFCYACV</sequence>
<dbReference type="AlphaFoldDB" id="A0A0V1JLD6"/>
<dbReference type="Proteomes" id="UP000054826">
    <property type="component" value="Unassembled WGS sequence"/>
</dbReference>
<organism evidence="1 2">
    <name type="scientific">Trichinella pseudospiralis</name>
    <name type="common">Parasitic roundworm</name>
    <dbReference type="NCBI Taxonomy" id="6337"/>
    <lineage>
        <taxon>Eukaryota</taxon>
        <taxon>Metazoa</taxon>
        <taxon>Ecdysozoa</taxon>
        <taxon>Nematoda</taxon>
        <taxon>Enoplea</taxon>
        <taxon>Dorylaimia</taxon>
        <taxon>Trichinellida</taxon>
        <taxon>Trichinellidae</taxon>
        <taxon>Trichinella</taxon>
    </lineage>
</organism>
<dbReference type="SUPFAM" id="SSF51395">
    <property type="entry name" value="FMN-linked oxidoreductases"/>
    <property type="match status" value="1"/>
</dbReference>
<accession>A0A0V1JLD6</accession>
<comment type="caution">
    <text evidence="1">The sequence shown here is derived from an EMBL/GenBank/DDBJ whole genome shotgun (WGS) entry which is preliminary data.</text>
</comment>
<name>A0A0V1JLD6_TRIPS</name>
<dbReference type="EMBL" id="JYDV01000084">
    <property type="protein sequence ID" value="KRZ35767.1"/>
    <property type="molecule type" value="Genomic_DNA"/>
</dbReference>
<reference evidence="1 2" key="1">
    <citation type="submission" date="2015-01" db="EMBL/GenBank/DDBJ databases">
        <title>Evolution of Trichinella species and genotypes.</title>
        <authorList>
            <person name="Korhonen P.K."/>
            <person name="Edoardo P."/>
            <person name="Giuseppe L.R."/>
            <person name="Gasser R.B."/>
        </authorList>
    </citation>
    <scope>NUCLEOTIDE SEQUENCE [LARGE SCALE GENOMIC DNA]</scope>
    <source>
        <strain evidence="1">ISS176</strain>
    </source>
</reference>
<protein>
    <submittedName>
        <fullName evidence="1">Uncharacterized protein</fullName>
    </submittedName>
</protein>
<gene>
    <name evidence="1" type="ORF">T4C_4317</name>
</gene>